<proteinExistence type="predicted"/>
<sequence>MIAETLSLVLTAVLTVIGFAHVAWAFGASFPYANRQALARAVVGRRGITQMPSMTASLFVAVCILGAAVWAALLGRLVMLPVSPWLLLAGGMVLSAVFLFRGIIGVMPAFERALPEQPFLTLNRRFYSPLCVLIGLGFLALTIALPNWSWRFSLLG</sequence>
<keyword evidence="1" id="KW-1133">Transmembrane helix</keyword>
<dbReference type="InterPro" id="IPR025058">
    <property type="entry name" value="DUF3995"/>
</dbReference>
<organism evidence="2 3">
    <name type="scientific">Hyphomonas oceanitis SCH89</name>
    <dbReference type="NCBI Taxonomy" id="1280953"/>
    <lineage>
        <taxon>Bacteria</taxon>
        <taxon>Pseudomonadati</taxon>
        <taxon>Pseudomonadota</taxon>
        <taxon>Alphaproteobacteria</taxon>
        <taxon>Hyphomonadales</taxon>
        <taxon>Hyphomonadaceae</taxon>
        <taxon>Hyphomonas</taxon>
    </lineage>
</organism>
<feature type="transmembrane region" description="Helical" evidence="1">
    <location>
        <begin position="85"/>
        <end position="110"/>
    </location>
</feature>
<accession>A0A059G5Y4</accession>
<evidence type="ECO:0008006" key="4">
    <source>
        <dbReference type="Google" id="ProtNLM"/>
    </source>
</evidence>
<feature type="transmembrane region" description="Helical" evidence="1">
    <location>
        <begin position="6"/>
        <end position="33"/>
    </location>
</feature>
<dbReference type="Pfam" id="PF13160">
    <property type="entry name" value="DUF3995"/>
    <property type="match status" value="1"/>
</dbReference>
<keyword evidence="3" id="KW-1185">Reference proteome</keyword>
<evidence type="ECO:0000256" key="1">
    <source>
        <dbReference type="SAM" id="Phobius"/>
    </source>
</evidence>
<dbReference type="EMBL" id="ARYL01000016">
    <property type="protein sequence ID" value="KDA02231.1"/>
    <property type="molecule type" value="Genomic_DNA"/>
</dbReference>
<dbReference type="AlphaFoldDB" id="A0A059G5Y4"/>
<dbReference type="RefSeq" id="WP_051624809.1">
    <property type="nucleotide sequence ID" value="NZ_ARYL01000016.1"/>
</dbReference>
<dbReference type="OrthoDB" id="344976at2"/>
<keyword evidence="1" id="KW-0472">Membrane</keyword>
<evidence type="ECO:0000313" key="3">
    <source>
        <dbReference type="Proteomes" id="UP000024942"/>
    </source>
</evidence>
<feature type="transmembrane region" description="Helical" evidence="1">
    <location>
        <begin position="54"/>
        <end position="73"/>
    </location>
</feature>
<protein>
    <recommendedName>
        <fullName evidence="4">DUF3995 domain-containing protein</fullName>
    </recommendedName>
</protein>
<name>A0A059G5Y4_9PROT</name>
<dbReference type="PATRIC" id="fig|1280953.3.peg.2367"/>
<dbReference type="eggNOG" id="ENOG50331A6">
    <property type="taxonomic scope" value="Bacteria"/>
</dbReference>
<reference evidence="2 3" key="1">
    <citation type="journal article" date="2014" name="Antonie Van Leeuwenhoek">
        <title>Hyphomonas beringensis sp. nov. and Hyphomonas chukchiensis sp. nov., isolated from surface seawater of the Bering Sea and Chukchi Sea.</title>
        <authorList>
            <person name="Li C."/>
            <person name="Lai Q."/>
            <person name="Li G."/>
            <person name="Dong C."/>
            <person name="Wang J."/>
            <person name="Liao Y."/>
            <person name="Shao Z."/>
        </authorList>
    </citation>
    <scope>NUCLEOTIDE SEQUENCE [LARGE SCALE GENOMIC DNA]</scope>
    <source>
        <strain evidence="2 3">SCH89</strain>
    </source>
</reference>
<evidence type="ECO:0000313" key="2">
    <source>
        <dbReference type="EMBL" id="KDA02231.1"/>
    </source>
</evidence>
<feature type="transmembrane region" description="Helical" evidence="1">
    <location>
        <begin position="130"/>
        <end position="150"/>
    </location>
</feature>
<comment type="caution">
    <text evidence="2">The sequence shown here is derived from an EMBL/GenBank/DDBJ whole genome shotgun (WGS) entry which is preliminary data.</text>
</comment>
<keyword evidence="1" id="KW-0812">Transmembrane</keyword>
<dbReference type="Proteomes" id="UP000024942">
    <property type="component" value="Unassembled WGS sequence"/>
</dbReference>
<gene>
    <name evidence="2" type="ORF">HOC_11728</name>
</gene>
<dbReference type="STRING" id="1280953.HOC_11728"/>